<dbReference type="Gene3D" id="2.60.40.10">
    <property type="entry name" value="Immunoglobulins"/>
    <property type="match status" value="1"/>
</dbReference>
<dbReference type="GO" id="GO:0033149">
    <property type="term" value="F:FFAT motif binding"/>
    <property type="evidence" value="ECO:0007669"/>
    <property type="project" value="TreeGrafter"/>
</dbReference>
<dbReference type="GO" id="GO:0005886">
    <property type="term" value="C:plasma membrane"/>
    <property type="evidence" value="ECO:0007669"/>
    <property type="project" value="TreeGrafter"/>
</dbReference>
<dbReference type="PROSITE" id="PS50202">
    <property type="entry name" value="MSP"/>
    <property type="match status" value="1"/>
</dbReference>
<dbReference type="AlphaFoldDB" id="F2TR01"/>
<evidence type="ECO:0000259" key="7">
    <source>
        <dbReference type="PROSITE" id="PS50202"/>
    </source>
</evidence>
<gene>
    <name evidence="8" type="ORF">BDDG_08609</name>
</gene>
<dbReference type="HOGENOM" id="CLU_032848_1_1_1"/>
<evidence type="ECO:0000256" key="2">
    <source>
        <dbReference type="ARBA" id="ARBA00008932"/>
    </source>
</evidence>
<evidence type="ECO:0000256" key="1">
    <source>
        <dbReference type="ARBA" id="ARBA00004211"/>
    </source>
</evidence>
<dbReference type="PIRSF" id="PIRSF019693">
    <property type="entry name" value="VAMP-associated"/>
    <property type="match status" value="1"/>
</dbReference>
<dbReference type="InterPro" id="IPR008962">
    <property type="entry name" value="PapD-like_sf"/>
</dbReference>
<evidence type="ECO:0000256" key="5">
    <source>
        <dbReference type="ARBA" id="ARBA00023136"/>
    </source>
</evidence>
<comment type="subcellular location">
    <subcellularLocation>
        <location evidence="1">Membrane</location>
        <topology evidence="1">Single-pass type IV membrane protein</topology>
    </subcellularLocation>
</comment>
<sequence>MSVNLITEDDRTKDPSAVQDPTAKPPQKFLRFQRPFTREVSQTLTIENNNDEPVAFKVKTTAPKSYCVRPNSGRIGAGESIDVQVLLQAMKDDRSVGTSKDKFLVQSVAVSTDKDFSNVSSIWQHVEQTSKSSIQEQKIKVEFLPPQDSAETATAEINGIVCPSCRYLIPTGLGEDPRLHRLLVQASPEEEPPAYTSPNASKFDTPTAVRAALPDATSSDAPKAESRHSPLAAVPPKEDTASEELRSKLAEARAQIEKLRDQLADQGLGQRKISSTAPGSTSSGLQQHPPQPAEIGVPLRVVAGLCFLSFLLAYLFF</sequence>
<feature type="domain" description="MSP" evidence="7">
    <location>
        <begin position="20"/>
        <end position="144"/>
    </location>
</feature>
<feature type="region of interest" description="Disordered" evidence="6">
    <location>
        <begin position="263"/>
        <end position="291"/>
    </location>
</feature>
<evidence type="ECO:0000313" key="8">
    <source>
        <dbReference type="EMBL" id="EGE85664.2"/>
    </source>
</evidence>
<evidence type="ECO:0000256" key="3">
    <source>
        <dbReference type="ARBA" id="ARBA00022692"/>
    </source>
</evidence>
<dbReference type="OrthoDB" id="264603at2759"/>
<dbReference type="EMBL" id="GG749501">
    <property type="protein sequence ID" value="EGE85664.2"/>
    <property type="molecule type" value="Genomic_DNA"/>
</dbReference>
<proteinExistence type="inferred from homology"/>
<organism evidence="8">
    <name type="scientific">Ajellomyces dermatitidis (strain ATCC 18188 / CBS 674.68)</name>
    <name type="common">Blastomyces dermatitidis</name>
    <dbReference type="NCBI Taxonomy" id="653446"/>
    <lineage>
        <taxon>Eukaryota</taxon>
        <taxon>Fungi</taxon>
        <taxon>Dikarya</taxon>
        <taxon>Ascomycota</taxon>
        <taxon>Pezizomycotina</taxon>
        <taxon>Eurotiomycetes</taxon>
        <taxon>Eurotiomycetidae</taxon>
        <taxon>Onygenales</taxon>
        <taxon>Ajellomycetaceae</taxon>
        <taxon>Blastomyces</taxon>
    </lineage>
</organism>
<keyword evidence="3" id="KW-0812">Transmembrane</keyword>
<keyword evidence="5" id="KW-0472">Membrane</keyword>
<dbReference type="GO" id="GO:0005789">
    <property type="term" value="C:endoplasmic reticulum membrane"/>
    <property type="evidence" value="ECO:0007669"/>
    <property type="project" value="InterPro"/>
</dbReference>
<dbReference type="InterPro" id="IPR013783">
    <property type="entry name" value="Ig-like_fold"/>
</dbReference>
<protein>
    <submittedName>
        <fullName evidence="8">Integral ER membrane protein Scs2</fullName>
    </submittedName>
</protein>
<dbReference type="Proteomes" id="UP000007802">
    <property type="component" value="Unassembled WGS sequence"/>
</dbReference>
<dbReference type="GO" id="GO:0061817">
    <property type="term" value="P:endoplasmic reticulum-plasma membrane tethering"/>
    <property type="evidence" value="ECO:0007669"/>
    <property type="project" value="TreeGrafter"/>
</dbReference>
<feature type="region of interest" description="Disordered" evidence="6">
    <location>
        <begin position="215"/>
        <end position="241"/>
    </location>
</feature>
<evidence type="ECO:0000256" key="6">
    <source>
        <dbReference type="SAM" id="MobiDB-lite"/>
    </source>
</evidence>
<name>F2TR01_AJEDA</name>
<comment type="similarity">
    <text evidence="2">Belongs to the VAMP-associated protein (VAP) (TC 9.B.17) family.</text>
</comment>
<dbReference type="GO" id="GO:0090158">
    <property type="term" value="P:endoplasmic reticulum membrane organization"/>
    <property type="evidence" value="ECO:0007669"/>
    <property type="project" value="TreeGrafter"/>
</dbReference>
<dbReference type="InterPro" id="IPR016763">
    <property type="entry name" value="VAP"/>
</dbReference>
<evidence type="ECO:0000256" key="4">
    <source>
        <dbReference type="ARBA" id="ARBA00022989"/>
    </source>
</evidence>
<feature type="region of interest" description="Disordered" evidence="6">
    <location>
        <begin position="1"/>
        <end position="26"/>
    </location>
</feature>
<accession>F2TR01</accession>
<keyword evidence="4" id="KW-1133">Transmembrane helix</keyword>
<dbReference type="Pfam" id="PF00635">
    <property type="entry name" value="Motile_Sperm"/>
    <property type="match status" value="1"/>
</dbReference>
<reference evidence="8" key="1">
    <citation type="submission" date="2010-03" db="EMBL/GenBank/DDBJ databases">
        <title>Annotation of Blastomyces dermatitidis strain ATCC 18188.</title>
        <authorList>
            <consortium name="The Broad Institute Genome Sequencing Platform"/>
            <consortium name="Broad Institute Genome Sequencing Center for Infectious Disease."/>
            <person name="Cuomo C."/>
            <person name="Klein B."/>
            <person name="Sullivan T."/>
            <person name="Heitman J."/>
            <person name="Young S."/>
            <person name="Zeng Q."/>
            <person name="Gargeya S."/>
            <person name="Alvarado L."/>
            <person name="Berlin A.M."/>
            <person name="Chapman S.B."/>
            <person name="Chen Z."/>
            <person name="Freedman E."/>
            <person name="Gellesch M."/>
            <person name="Goldberg J."/>
            <person name="Griggs A."/>
            <person name="Gujja S."/>
            <person name="Heilman E."/>
            <person name="Heiman D."/>
            <person name="Howarth C."/>
            <person name="Mehta T."/>
            <person name="Neiman D."/>
            <person name="Pearson M."/>
            <person name="Roberts A."/>
            <person name="Saif S."/>
            <person name="Shea T."/>
            <person name="Shenoy N."/>
            <person name="Sisk P."/>
            <person name="Stolte C."/>
            <person name="Sykes S."/>
            <person name="White J."/>
            <person name="Yandava C."/>
            <person name="Haas B."/>
            <person name="Nusbaum C."/>
            <person name="Birren B."/>
        </authorList>
    </citation>
    <scope>NUCLEOTIDE SEQUENCE [LARGE SCALE GENOMIC DNA]</scope>
    <source>
        <strain evidence="8">ATCC 18188</strain>
    </source>
</reference>
<dbReference type="InterPro" id="IPR000535">
    <property type="entry name" value="MSP_dom"/>
</dbReference>
<dbReference type="PANTHER" id="PTHR10809:SF6">
    <property type="entry name" value="AT11025P-RELATED"/>
    <property type="match status" value="1"/>
</dbReference>
<feature type="compositionally biased region" description="Polar residues" evidence="6">
    <location>
        <begin position="272"/>
        <end position="288"/>
    </location>
</feature>
<dbReference type="SUPFAM" id="SSF49354">
    <property type="entry name" value="PapD-like"/>
    <property type="match status" value="1"/>
</dbReference>
<dbReference type="PANTHER" id="PTHR10809">
    <property type="entry name" value="VESICLE-ASSOCIATED MEMBRANE PROTEIN-ASSOCIATED PROTEIN"/>
    <property type="match status" value="1"/>
</dbReference>